<proteinExistence type="predicted"/>
<evidence type="ECO:0000259" key="1">
    <source>
        <dbReference type="Pfam" id="PF24626"/>
    </source>
</evidence>
<name>A0A438H4Z7_VITVI</name>
<dbReference type="AlphaFoldDB" id="A0A438H4Z7"/>
<protein>
    <recommendedName>
        <fullName evidence="1">Tf2-1-like SH3-like domain-containing protein</fullName>
    </recommendedName>
</protein>
<dbReference type="EMBL" id="QGNW01000279">
    <property type="protein sequence ID" value="RVW79578.1"/>
    <property type="molecule type" value="Genomic_DNA"/>
</dbReference>
<gene>
    <name evidence="2" type="ORF">CK203_051699</name>
</gene>
<organism evidence="2 3">
    <name type="scientific">Vitis vinifera</name>
    <name type="common">Grape</name>
    <dbReference type="NCBI Taxonomy" id="29760"/>
    <lineage>
        <taxon>Eukaryota</taxon>
        <taxon>Viridiplantae</taxon>
        <taxon>Streptophyta</taxon>
        <taxon>Embryophyta</taxon>
        <taxon>Tracheophyta</taxon>
        <taxon>Spermatophyta</taxon>
        <taxon>Magnoliopsida</taxon>
        <taxon>eudicotyledons</taxon>
        <taxon>Gunneridae</taxon>
        <taxon>Pentapetalae</taxon>
        <taxon>rosids</taxon>
        <taxon>Vitales</taxon>
        <taxon>Vitaceae</taxon>
        <taxon>Viteae</taxon>
        <taxon>Vitis</taxon>
    </lineage>
</organism>
<dbReference type="PANTHER" id="PTHR35046:SF9">
    <property type="entry name" value="RNA-DIRECTED DNA POLYMERASE"/>
    <property type="match status" value="1"/>
</dbReference>
<sequence length="120" mass="14144">MEHYIKQANKGHQQLIFEPEDWVWLHMRKERFPAQRQSKLLLRGNEPFQVLERINDNAYKLDLLGEYNVKATFNVTDLSPFDVGDDLRRNPFQDEGNDEGTTNKWNTYPIQVLVGPVTRV</sequence>
<dbReference type="Proteomes" id="UP000288805">
    <property type="component" value="Unassembled WGS sequence"/>
</dbReference>
<evidence type="ECO:0000313" key="3">
    <source>
        <dbReference type="Proteomes" id="UP000288805"/>
    </source>
</evidence>
<evidence type="ECO:0000313" key="2">
    <source>
        <dbReference type="EMBL" id="RVW79578.1"/>
    </source>
</evidence>
<comment type="caution">
    <text evidence="2">The sequence shown here is derived from an EMBL/GenBank/DDBJ whole genome shotgun (WGS) entry which is preliminary data.</text>
</comment>
<accession>A0A438H4Z7</accession>
<feature type="domain" description="Tf2-1-like SH3-like" evidence="1">
    <location>
        <begin position="21"/>
        <end position="81"/>
    </location>
</feature>
<dbReference type="InterPro" id="IPR056924">
    <property type="entry name" value="SH3_Tf2-1"/>
</dbReference>
<reference evidence="2 3" key="1">
    <citation type="journal article" date="2018" name="PLoS Genet.">
        <title>Population sequencing reveals clonal diversity and ancestral inbreeding in the grapevine cultivar Chardonnay.</title>
        <authorList>
            <person name="Roach M.J."/>
            <person name="Johnson D.L."/>
            <person name="Bohlmann J."/>
            <person name="van Vuuren H.J."/>
            <person name="Jones S.J."/>
            <person name="Pretorius I.S."/>
            <person name="Schmidt S.A."/>
            <person name="Borneman A.R."/>
        </authorList>
    </citation>
    <scope>NUCLEOTIDE SEQUENCE [LARGE SCALE GENOMIC DNA]</scope>
    <source>
        <strain evidence="3">cv. Chardonnay</strain>
        <tissue evidence="2">Leaf</tissue>
    </source>
</reference>
<dbReference type="Pfam" id="PF24626">
    <property type="entry name" value="SH3_Tf2-1"/>
    <property type="match status" value="1"/>
</dbReference>
<dbReference type="PANTHER" id="PTHR35046">
    <property type="entry name" value="ZINC KNUCKLE (CCHC-TYPE) FAMILY PROTEIN"/>
    <property type="match status" value="1"/>
</dbReference>